<dbReference type="Proteomes" id="UP000501690">
    <property type="component" value="Linkage Group LG4"/>
</dbReference>
<dbReference type="EMBL" id="CP039348">
    <property type="protein sequence ID" value="QCD90071.1"/>
    <property type="molecule type" value="Genomic_DNA"/>
</dbReference>
<organism evidence="1 2">
    <name type="scientific">Vigna unguiculata</name>
    <name type="common">Cowpea</name>
    <dbReference type="NCBI Taxonomy" id="3917"/>
    <lineage>
        <taxon>Eukaryota</taxon>
        <taxon>Viridiplantae</taxon>
        <taxon>Streptophyta</taxon>
        <taxon>Embryophyta</taxon>
        <taxon>Tracheophyta</taxon>
        <taxon>Spermatophyta</taxon>
        <taxon>Magnoliopsida</taxon>
        <taxon>eudicotyledons</taxon>
        <taxon>Gunneridae</taxon>
        <taxon>Pentapetalae</taxon>
        <taxon>rosids</taxon>
        <taxon>fabids</taxon>
        <taxon>Fabales</taxon>
        <taxon>Fabaceae</taxon>
        <taxon>Papilionoideae</taxon>
        <taxon>50 kb inversion clade</taxon>
        <taxon>NPAAA clade</taxon>
        <taxon>indigoferoid/millettioid clade</taxon>
        <taxon>Phaseoleae</taxon>
        <taxon>Vigna</taxon>
    </lineage>
</organism>
<proteinExistence type="predicted"/>
<dbReference type="AlphaFoldDB" id="A0A4D6LNH4"/>
<keyword evidence="2" id="KW-1185">Reference proteome</keyword>
<accession>A0A4D6LNH4</accession>
<reference evidence="1 2" key="1">
    <citation type="submission" date="2019-04" db="EMBL/GenBank/DDBJ databases">
        <title>An improved genome assembly and genetic linkage map for asparagus bean, Vigna unguiculata ssp. sesquipedialis.</title>
        <authorList>
            <person name="Xia Q."/>
            <person name="Zhang R."/>
            <person name="Dong Y."/>
        </authorList>
    </citation>
    <scope>NUCLEOTIDE SEQUENCE [LARGE SCALE GENOMIC DNA]</scope>
    <source>
        <tissue evidence="1">Leaf</tissue>
    </source>
</reference>
<gene>
    <name evidence="1" type="ORF">DEO72_LG4g1024</name>
</gene>
<sequence>MKTRVKDSSFHVLKIKHNDLRIKVHLKVRIGRSIKEDYLKSSSVLQRIRMRWRSFEIWGNDGPRWRSNEHHGGTRTMVKKRGSAILIKKGKVIGVVARLYEKWKAISREKRKVTQVVMRKKGKCFLIKRKSGN</sequence>
<protein>
    <submittedName>
        <fullName evidence="1">Uncharacterized protein</fullName>
    </submittedName>
</protein>
<evidence type="ECO:0000313" key="1">
    <source>
        <dbReference type="EMBL" id="QCD90071.1"/>
    </source>
</evidence>
<name>A0A4D6LNH4_VIGUN</name>
<evidence type="ECO:0000313" key="2">
    <source>
        <dbReference type="Proteomes" id="UP000501690"/>
    </source>
</evidence>